<evidence type="ECO:0000256" key="1">
    <source>
        <dbReference type="ARBA" id="ARBA00023294"/>
    </source>
</evidence>
<dbReference type="InterPro" id="IPR041101">
    <property type="entry name" value="Transp_inhibit"/>
</dbReference>
<protein>
    <recommendedName>
        <fullName evidence="3">F-box domain-containing protein</fullName>
    </recommendedName>
</protein>
<dbReference type="CDD" id="cd22159">
    <property type="entry name" value="F-box_AtTIR1-like"/>
    <property type="match status" value="1"/>
</dbReference>
<dbReference type="InterPro" id="IPR006553">
    <property type="entry name" value="Leu-rich_rpt_Cys-con_subtyp"/>
</dbReference>
<proteinExistence type="predicted"/>
<dbReference type="InterPro" id="IPR036047">
    <property type="entry name" value="F-box-like_dom_sf"/>
</dbReference>
<dbReference type="Proteomes" id="UP000001514">
    <property type="component" value="Unassembled WGS sequence"/>
</dbReference>
<evidence type="ECO:0000256" key="2">
    <source>
        <dbReference type="SAM" id="MobiDB-lite"/>
    </source>
</evidence>
<dbReference type="STRING" id="88036.D8R3V6"/>
<dbReference type="SUPFAM" id="SSF81383">
    <property type="entry name" value="F-box domain"/>
    <property type="match status" value="1"/>
</dbReference>
<dbReference type="OMA" id="WCELDGV"/>
<dbReference type="InParanoid" id="D8R3V6"/>
<dbReference type="Pfam" id="PF12937">
    <property type="entry name" value="F-box-like"/>
    <property type="match status" value="1"/>
</dbReference>
<dbReference type="HOGENOM" id="CLU_022456_1_0_1"/>
<feature type="region of interest" description="Disordered" evidence="2">
    <location>
        <begin position="552"/>
        <end position="572"/>
    </location>
</feature>
<dbReference type="InterPro" id="IPR057207">
    <property type="entry name" value="FBXL15_LRR"/>
</dbReference>
<gene>
    <name evidence="4" type="ORF">SELMODRAFT_84100</name>
</gene>
<evidence type="ECO:0000313" key="4">
    <source>
        <dbReference type="EMBL" id="EFJ33352.1"/>
    </source>
</evidence>
<accession>D8R3V6</accession>
<organism evidence="5">
    <name type="scientific">Selaginella moellendorffii</name>
    <name type="common">Spikemoss</name>
    <dbReference type="NCBI Taxonomy" id="88036"/>
    <lineage>
        <taxon>Eukaryota</taxon>
        <taxon>Viridiplantae</taxon>
        <taxon>Streptophyta</taxon>
        <taxon>Embryophyta</taxon>
        <taxon>Tracheophyta</taxon>
        <taxon>Lycopodiopsida</taxon>
        <taxon>Selaginellales</taxon>
        <taxon>Selaginellaceae</taxon>
        <taxon>Selaginella</taxon>
    </lineage>
</organism>
<dbReference type="GO" id="GO:0031146">
    <property type="term" value="P:SCF-dependent proteasomal ubiquitin-dependent protein catabolic process"/>
    <property type="evidence" value="ECO:0000318"/>
    <property type="project" value="GO_Central"/>
</dbReference>
<dbReference type="Pfam" id="PF25372">
    <property type="entry name" value="DUF7885"/>
    <property type="match status" value="1"/>
</dbReference>
<feature type="domain" description="F-box" evidence="3">
    <location>
        <begin position="21"/>
        <end position="62"/>
    </location>
</feature>
<dbReference type="Gene3D" id="3.80.10.10">
    <property type="entry name" value="Ribonuclease Inhibitor"/>
    <property type="match status" value="1"/>
</dbReference>
<dbReference type="SMART" id="SM00256">
    <property type="entry name" value="FBOX"/>
    <property type="match status" value="1"/>
</dbReference>
<dbReference type="InterPro" id="IPR001810">
    <property type="entry name" value="F-box_dom"/>
</dbReference>
<dbReference type="SMART" id="SM00367">
    <property type="entry name" value="LRR_CC"/>
    <property type="match status" value="4"/>
</dbReference>
<dbReference type="InterPro" id="IPR032675">
    <property type="entry name" value="LRR_dom_sf"/>
</dbReference>
<evidence type="ECO:0000313" key="5">
    <source>
        <dbReference type="Proteomes" id="UP000001514"/>
    </source>
</evidence>
<keyword evidence="1" id="KW-0927">Auxin signaling pathway</keyword>
<name>D8R3V6_SELML</name>
<dbReference type="SUPFAM" id="SSF52047">
    <property type="entry name" value="RNI-like"/>
    <property type="match status" value="1"/>
</dbReference>
<dbReference type="GO" id="GO:0009734">
    <property type="term" value="P:auxin-activated signaling pathway"/>
    <property type="evidence" value="ECO:0007669"/>
    <property type="project" value="UniProtKB-KW"/>
</dbReference>
<evidence type="ECO:0000259" key="3">
    <source>
        <dbReference type="SMART" id="SM00256"/>
    </source>
</evidence>
<dbReference type="eggNOG" id="KOG1947">
    <property type="taxonomic scope" value="Eukaryota"/>
</dbReference>
<sequence length="572" mass="63193">MKISRRWIHADDDPDSINSRLPDDLLKIIFSRLGDNQDHASVARVCRQWRDAESATREKITVNFSYAVSPGYVIDRFGQLRALKIKGKPRASDFGLIPVDWGGYGGPWIAALALARARSLYGALASLHFKRMEISDEDLALLAETFRDALQVLKLEKCSGFSSLGLESIARSCRDLRVLSLDESDIEDKGSQWLRELIHSCASLEALNLSMTGLELGDIRLVEEIVSSSKLKSLKLNDLEDPSRNRRLDLRQSSLQELGFCGLIQVSLPSSLSSFSGDLQLAMEPNLASALTSLDLLYTTANHEQHLEIIKGCRNLQVFKANIIGDVGLELLASHCKGLQRIRIENMRQQEQHGFSISNSGMLALAKSCVHLQSFSMYVHDAANSSLEAFAESCPGLLDFRLGILETAPDMAEPLDAGVQSLLQRCPSITKLALYLKEGGLTDRGLESIGRLGQQLKWILLGCLSDSDTSDRGLVSLARGCSNLRKLEVRNCPFSDAAIVCGIRGLPLLRYLWFQCYHRVSDRHFALLGPEWRTELMPEFYSVLCYRTLVSGSRSDHPPSVRPMLGGGGGGG</sequence>
<keyword evidence="5" id="KW-1185">Reference proteome</keyword>
<dbReference type="Gene3D" id="1.20.1280.50">
    <property type="match status" value="1"/>
</dbReference>
<dbReference type="PANTHER" id="PTHR16134">
    <property type="entry name" value="F-BOX/TPR REPEAT PROTEIN POF3"/>
    <property type="match status" value="1"/>
</dbReference>
<reference evidence="4 5" key="1">
    <citation type="journal article" date="2011" name="Science">
        <title>The Selaginella genome identifies genetic changes associated with the evolution of vascular plants.</title>
        <authorList>
            <person name="Banks J.A."/>
            <person name="Nishiyama T."/>
            <person name="Hasebe M."/>
            <person name="Bowman J.L."/>
            <person name="Gribskov M."/>
            <person name="dePamphilis C."/>
            <person name="Albert V.A."/>
            <person name="Aono N."/>
            <person name="Aoyama T."/>
            <person name="Ambrose B.A."/>
            <person name="Ashton N.W."/>
            <person name="Axtell M.J."/>
            <person name="Barker E."/>
            <person name="Barker M.S."/>
            <person name="Bennetzen J.L."/>
            <person name="Bonawitz N.D."/>
            <person name="Chapple C."/>
            <person name="Cheng C."/>
            <person name="Correa L.G."/>
            <person name="Dacre M."/>
            <person name="DeBarry J."/>
            <person name="Dreyer I."/>
            <person name="Elias M."/>
            <person name="Engstrom E.M."/>
            <person name="Estelle M."/>
            <person name="Feng L."/>
            <person name="Finet C."/>
            <person name="Floyd S.K."/>
            <person name="Frommer W.B."/>
            <person name="Fujita T."/>
            <person name="Gramzow L."/>
            <person name="Gutensohn M."/>
            <person name="Harholt J."/>
            <person name="Hattori M."/>
            <person name="Heyl A."/>
            <person name="Hirai T."/>
            <person name="Hiwatashi Y."/>
            <person name="Ishikawa M."/>
            <person name="Iwata M."/>
            <person name="Karol K.G."/>
            <person name="Koehler B."/>
            <person name="Kolukisaoglu U."/>
            <person name="Kubo M."/>
            <person name="Kurata T."/>
            <person name="Lalonde S."/>
            <person name="Li K."/>
            <person name="Li Y."/>
            <person name="Litt A."/>
            <person name="Lyons E."/>
            <person name="Manning G."/>
            <person name="Maruyama T."/>
            <person name="Michael T.P."/>
            <person name="Mikami K."/>
            <person name="Miyazaki S."/>
            <person name="Morinaga S."/>
            <person name="Murata T."/>
            <person name="Mueller-Roeber B."/>
            <person name="Nelson D.R."/>
            <person name="Obara M."/>
            <person name="Oguri Y."/>
            <person name="Olmstead R.G."/>
            <person name="Onodera N."/>
            <person name="Petersen B.L."/>
            <person name="Pils B."/>
            <person name="Prigge M."/>
            <person name="Rensing S.A."/>
            <person name="Riano-Pachon D.M."/>
            <person name="Roberts A.W."/>
            <person name="Sato Y."/>
            <person name="Scheller H.V."/>
            <person name="Schulz B."/>
            <person name="Schulz C."/>
            <person name="Shakirov E.V."/>
            <person name="Shibagaki N."/>
            <person name="Shinohara N."/>
            <person name="Shippen D.E."/>
            <person name="Soerensen I."/>
            <person name="Sotooka R."/>
            <person name="Sugimoto N."/>
            <person name="Sugita M."/>
            <person name="Sumikawa N."/>
            <person name="Tanurdzic M."/>
            <person name="Theissen G."/>
            <person name="Ulvskov P."/>
            <person name="Wakazuki S."/>
            <person name="Weng J.K."/>
            <person name="Willats W.W."/>
            <person name="Wipf D."/>
            <person name="Wolf P.G."/>
            <person name="Yang L."/>
            <person name="Zimmer A.D."/>
            <person name="Zhu Q."/>
            <person name="Mitros T."/>
            <person name="Hellsten U."/>
            <person name="Loque D."/>
            <person name="Otillar R."/>
            <person name="Salamov A."/>
            <person name="Schmutz J."/>
            <person name="Shapiro H."/>
            <person name="Lindquist E."/>
            <person name="Lucas S."/>
            <person name="Rokhsar D."/>
            <person name="Grigoriev I.V."/>
        </authorList>
    </citation>
    <scope>NUCLEOTIDE SEQUENCE [LARGE SCALE GENOMIC DNA]</scope>
</reference>
<dbReference type="GO" id="GO:0019005">
    <property type="term" value="C:SCF ubiquitin ligase complex"/>
    <property type="evidence" value="ECO:0000318"/>
    <property type="project" value="GO_Central"/>
</dbReference>
<dbReference type="PANTHER" id="PTHR16134:SF43">
    <property type="entry name" value="CORONATINE-INSENSITIVE PROTEIN 1"/>
    <property type="match status" value="1"/>
</dbReference>
<dbReference type="EMBL" id="GL377571">
    <property type="protein sequence ID" value="EFJ33352.1"/>
    <property type="molecule type" value="Genomic_DNA"/>
</dbReference>
<dbReference type="Gramene" id="EFJ33352">
    <property type="protein sequence ID" value="EFJ33352"/>
    <property type="gene ID" value="SELMODRAFT_84100"/>
</dbReference>
<dbReference type="AlphaFoldDB" id="D8R3V6"/>
<dbReference type="KEGG" id="smo:SELMODRAFT_84100"/>
<dbReference type="Pfam" id="PF18791">
    <property type="entry name" value="Transp_inhibit"/>
    <property type="match status" value="1"/>
</dbReference>